<dbReference type="EMBL" id="CALNXJ010000034">
    <property type="protein sequence ID" value="CAH3140598.1"/>
    <property type="molecule type" value="Genomic_DNA"/>
</dbReference>
<accession>A0AAU9X8D2</accession>
<evidence type="ECO:0000313" key="3">
    <source>
        <dbReference type="Proteomes" id="UP001159428"/>
    </source>
</evidence>
<keyword evidence="3" id="KW-1185">Reference proteome</keyword>
<evidence type="ECO:0000256" key="1">
    <source>
        <dbReference type="SAM" id="SignalP"/>
    </source>
</evidence>
<dbReference type="GO" id="GO:0007160">
    <property type="term" value="P:cell-matrix adhesion"/>
    <property type="evidence" value="ECO:0007669"/>
    <property type="project" value="InterPro"/>
</dbReference>
<proteinExistence type="predicted"/>
<keyword evidence="1" id="KW-0732">Signal</keyword>
<dbReference type="GO" id="GO:0005576">
    <property type="term" value="C:extracellular region"/>
    <property type="evidence" value="ECO:0007669"/>
    <property type="project" value="InterPro"/>
</dbReference>
<feature type="signal peptide" evidence="1">
    <location>
        <begin position="1"/>
        <end position="18"/>
    </location>
</feature>
<dbReference type="GO" id="GO:0005509">
    <property type="term" value="F:calcium ion binding"/>
    <property type="evidence" value="ECO:0007669"/>
    <property type="project" value="InterPro"/>
</dbReference>
<feature type="chain" id="PRO_5043448844" evidence="1">
    <location>
        <begin position="19"/>
        <end position="248"/>
    </location>
</feature>
<gene>
    <name evidence="2" type="ORF">PMEA_00019299</name>
</gene>
<dbReference type="GO" id="GO:0005764">
    <property type="term" value="C:lysosome"/>
    <property type="evidence" value="ECO:0007669"/>
    <property type="project" value="TreeGrafter"/>
</dbReference>
<dbReference type="PANTHER" id="PTHR10697:SF1">
    <property type="entry name" value="MAMMALIAN EPENDYMIN-RELATED PROTEIN 1"/>
    <property type="match status" value="1"/>
</dbReference>
<protein>
    <submittedName>
        <fullName evidence="2">Uncharacterized protein</fullName>
    </submittedName>
</protein>
<dbReference type="InterPro" id="IPR001299">
    <property type="entry name" value="Ependymin"/>
</dbReference>
<dbReference type="AlphaFoldDB" id="A0AAU9X8D2"/>
<name>A0AAU9X8D2_9CNID</name>
<dbReference type="PANTHER" id="PTHR10697">
    <property type="entry name" value="MAMMALIAN EPENDYMIN-RELATED PROTEIN 1"/>
    <property type="match status" value="1"/>
</dbReference>
<comment type="caution">
    <text evidence="2">The sequence shown here is derived from an EMBL/GenBank/DDBJ whole genome shotgun (WGS) entry which is preliminary data.</text>
</comment>
<sequence length="248" mass="27367">MMKTFFLVAFFLFGFASAKPKPAKRALSCKAFPAKLSGRLYMVIVSGSGGTSKLEITFSMDSEREIAHLTSQYAGTEINIIQDYKGGKTYTIYPQGCYSSPLEGELFPLNQLKGLTLEASGKLGLNGVKVNVYGGMVDQAHWIFTFEDNDSEVCIPVSFGSTKSGSATSGSFLDLSESVDPEKLQIPEDCNASPQRRSLPDLLHPKNIHTASVQAAMKRGFAWLGTQRDQKRGFPWTHFQRRGFPWTN</sequence>
<dbReference type="Proteomes" id="UP001159428">
    <property type="component" value="Unassembled WGS sequence"/>
</dbReference>
<reference evidence="2 3" key="1">
    <citation type="submission" date="2022-05" db="EMBL/GenBank/DDBJ databases">
        <authorList>
            <consortium name="Genoscope - CEA"/>
            <person name="William W."/>
        </authorList>
    </citation>
    <scope>NUCLEOTIDE SEQUENCE [LARGE SCALE GENOMIC DNA]</scope>
</reference>
<organism evidence="2 3">
    <name type="scientific">Pocillopora meandrina</name>
    <dbReference type="NCBI Taxonomy" id="46732"/>
    <lineage>
        <taxon>Eukaryota</taxon>
        <taxon>Metazoa</taxon>
        <taxon>Cnidaria</taxon>
        <taxon>Anthozoa</taxon>
        <taxon>Hexacorallia</taxon>
        <taxon>Scleractinia</taxon>
        <taxon>Astrocoeniina</taxon>
        <taxon>Pocilloporidae</taxon>
        <taxon>Pocillopora</taxon>
    </lineage>
</organism>
<evidence type="ECO:0000313" key="2">
    <source>
        <dbReference type="EMBL" id="CAH3140598.1"/>
    </source>
</evidence>